<proteinExistence type="inferred from homology"/>
<feature type="transmembrane region" description="Helical" evidence="10">
    <location>
        <begin position="118"/>
        <end position="138"/>
    </location>
</feature>
<evidence type="ECO:0000256" key="5">
    <source>
        <dbReference type="ARBA" id="ARBA00022670"/>
    </source>
</evidence>
<dbReference type="InterPro" id="IPR023596">
    <property type="entry name" value="Peptidase_PrsW_arch/bac"/>
</dbReference>
<organism evidence="11 12">
    <name type="scientific">Stecheria intestinalis</name>
    <dbReference type="NCBI Taxonomy" id="2606630"/>
    <lineage>
        <taxon>Bacteria</taxon>
        <taxon>Bacillati</taxon>
        <taxon>Bacillota</taxon>
        <taxon>Erysipelotrichia</taxon>
        <taxon>Erysipelotrichales</taxon>
        <taxon>Erysipelotrichaceae</taxon>
        <taxon>Stecheria</taxon>
    </lineage>
</organism>
<evidence type="ECO:0000256" key="3">
    <source>
        <dbReference type="ARBA" id="ARBA00018997"/>
    </source>
</evidence>
<evidence type="ECO:0000256" key="1">
    <source>
        <dbReference type="ARBA" id="ARBA00004651"/>
    </source>
</evidence>
<evidence type="ECO:0000256" key="9">
    <source>
        <dbReference type="ARBA" id="ARBA00023136"/>
    </source>
</evidence>
<comment type="subcellular location">
    <subcellularLocation>
        <location evidence="1">Cell membrane</location>
        <topology evidence="1">Multi-pass membrane protein</topology>
    </subcellularLocation>
</comment>
<evidence type="ECO:0000256" key="8">
    <source>
        <dbReference type="ARBA" id="ARBA00022989"/>
    </source>
</evidence>
<comment type="similarity">
    <text evidence="2">Belongs to the protease PrsW family.</text>
</comment>
<dbReference type="AlphaFoldDB" id="A0A7X2NSB4"/>
<dbReference type="InterPro" id="IPR026898">
    <property type="entry name" value="PrsW"/>
</dbReference>
<keyword evidence="6 10" id="KW-0812">Transmembrane</keyword>
<dbReference type="EMBL" id="VUMN01000012">
    <property type="protein sequence ID" value="MSS58530.1"/>
    <property type="molecule type" value="Genomic_DNA"/>
</dbReference>
<protein>
    <recommendedName>
        <fullName evidence="3">Protease PrsW</fullName>
    </recommendedName>
</protein>
<evidence type="ECO:0000256" key="2">
    <source>
        <dbReference type="ARBA" id="ARBA00009165"/>
    </source>
</evidence>
<dbReference type="PIRSF" id="PIRSF016933">
    <property type="entry name" value="PrsW"/>
    <property type="match status" value="1"/>
</dbReference>
<sequence>MSHVYDLPIVTALIYLAAAITPAAVLLRFIYQNDKIEKEPARLLVSLLFGGVLAALAAMVLEWIGEDLLIPSLPISEGTASAAIADAVLVGISEEGAKFYFLKRRSWNQPAFNYRFDGVVYAVFVSLGFAAFENILYIAQYGLSIALSRALLAIPAHLSFGVFLGSYYGRAKVCDVYGDDVGRSRNLLPGFVSAAGLHAFYDGCIMVNTSLSTAVFAIFVIALFCYVYREVKKESQEDLAI</sequence>
<dbReference type="Pfam" id="PF13367">
    <property type="entry name" value="PrsW-protease"/>
    <property type="match status" value="1"/>
</dbReference>
<evidence type="ECO:0000256" key="4">
    <source>
        <dbReference type="ARBA" id="ARBA00022475"/>
    </source>
</evidence>
<keyword evidence="5 11" id="KW-0645">Protease</keyword>
<evidence type="ECO:0000256" key="7">
    <source>
        <dbReference type="ARBA" id="ARBA00022801"/>
    </source>
</evidence>
<evidence type="ECO:0000256" key="10">
    <source>
        <dbReference type="SAM" id="Phobius"/>
    </source>
</evidence>
<keyword evidence="12" id="KW-1185">Reference proteome</keyword>
<gene>
    <name evidence="11" type="ORF">FYJ51_06385</name>
</gene>
<keyword evidence="9 10" id="KW-0472">Membrane</keyword>
<keyword evidence="8 10" id="KW-1133">Transmembrane helix</keyword>
<dbReference type="Proteomes" id="UP000461880">
    <property type="component" value="Unassembled WGS sequence"/>
</dbReference>
<evidence type="ECO:0000313" key="11">
    <source>
        <dbReference type="EMBL" id="MSS58530.1"/>
    </source>
</evidence>
<feature type="transmembrane region" description="Helical" evidence="10">
    <location>
        <begin position="43"/>
        <end position="64"/>
    </location>
</feature>
<keyword evidence="11" id="KW-0482">Metalloprotease</keyword>
<dbReference type="RefSeq" id="WP_154504333.1">
    <property type="nucleotide sequence ID" value="NZ_VUMN01000012.1"/>
</dbReference>
<dbReference type="PANTHER" id="PTHR36844">
    <property type="entry name" value="PROTEASE PRSW"/>
    <property type="match status" value="1"/>
</dbReference>
<name>A0A7X2NSB4_9FIRM</name>
<feature type="transmembrane region" description="Helical" evidence="10">
    <location>
        <begin position="150"/>
        <end position="169"/>
    </location>
</feature>
<feature type="transmembrane region" description="Helical" evidence="10">
    <location>
        <begin position="205"/>
        <end position="228"/>
    </location>
</feature>
<keyword evidence="4" id="KW-1003">Cell membrane</keyword>
<evidence type="ECO:0000313" key="12">
    <source>
        <dbReference type="Proteomes" id="UP000461880"/>
    </source>
</evidence>
<reference evidence="11 12" key="1">
    <citation type="submission" date="2019-08" db="EMBL/GenBank/DDBJ databases">
        <title>In-depth cultivation of the pig gut microbiome towards novel bacterial diversity and tailored functional studies.</title>
        <authorList>
            <person name="Wylensek D."/>
            <person name="Hitch T.C.A."/>
            <person name="Clavel T."/>
        </authorList>
    </citation>
    <scope>NUCLEOTIDE SEQUENCE [LARGE SCALE GENOMIC DNA]</scope>
    <source>
        <strain evidence="11 12">Oil+RF-744-GAM-WT-6</strain>
    </source>
</reference>
<evidence type="ECO:0000256" key="6">
    <source>
        <dbReference type="ARBA" id="ARBA00022692"/>
    </source>
</evidence>
<keyword evidence="7" id="KW-0378">Hydrolase</keyword>
<dbReference type="GO" id="GO:0005886">
    <property type="term" value="C:plasma membrane"/>
    <property type="evidence" value="ECO:0007669"/>
    <property type="project" value="UniProtKB-SubCell"/>
</dbReference>
<feature type="transmembrane region" description="Helical" evidence="10">
    <location>
        <begin position="12"/>
        <end position="31"/>
    </location>
</feature>
<comment type="caution">
    <text evidence="11">The sequence shown here is derived from an EMBL/GenBank/DDBJ whole genome shotgun (WGS) entry which is preliminary data.</text>
</comment>
<dbReference type="GO" id="GO:0006508">
    <property type="term" value="P:proteolysis"/>
    <property type="evidence" value="ECO:0007669"/>
    <property type="project" value="UniProtKB-KW"/>
</dbReference>
<accession>A0A7X2NSB4</accession>
<dbReference type="PANTHER" id="PTHR36844:SF1">
    <property type="entry name" value="PROTEASE PRSW"/>
    <property type="match status" value="1"/>
</dbReference>
<dbReference type="GO" id="GO:0008237">
    <property type="term" value="F:metallopeptidase activity"/>
    <property type="evidence" value="ECO:0007669"/>
    <property type="project" value="UniProtKB-KW"/>
</dbReference>